<protein>
    <submittedName>
        <fullName evidence="1">Uncharacterized protein</fullName>
    </submittedName>
</protein>
<sequence>MAHTIHRNFMSQEEAEAAHGALLAAGFPANALKLAPHRAREQSTTVSAVDNIFNSLTPDDVDRTDERRPRPVALLSVDTLDDEQREQAESILQRHNAIDA</sequence>
<dbReference type="Proteomes" id="UP000450676">
    <property type="component" value="Unassembled WGS sequence"/>
</dbReference>
<dbReference type="RefSeq" id="WP_161072401.1">
    <property type="nucleotide sequence ID" value="NZ_WWCU01000011.1"/>
</dbReference>
<comment type="caution">
    <text evidence="1">The sequence shown here is derived from an EMBL/GenBank/DDBJ whole genome shotgun (WGS) entry which is preliminary data.</text>
</comment>
<gene>
    <name evidence="1" type="ORF">GTP77_12045</name>
</gene>
<accession>A0A7X4HBZ6</accession>
<reference evidence="1 2" key="1">
    <citation type="submission" date="2019-12" db="EMBL/GenBank/DDBJ databases">
        <title>Novel species isolated from a subtropical stream in China.</title>
        <authorList>
            <person name="Lu H."/>
        </authorList>
    </citation>
    <scope>NUCLEOTIDE SEQUENCE [LARGE SCALE GENOMIC DNA]</scope>
    <source>
        <strain evidence="1 2">FT127W</strain>
    </source>
</reference>
<organism evidence="1 2">
    <name type="scientific">Pseudoduganella aquatica</name>
    <dbReference type="NCBI Taxonomy" id="2660641"/>
    <lineage>
        <taxon>Bacteria</taxon>
        <taxon>Pseudomonadati</taxon>
        <taxon>Pseudomonadota</taxon>
        <taxon>Betaproteobacteria</taxon>
        <taxon>Burkholderiales</taxon>
        <taxon>Oxalobacteraceae</taxon>
        <taxon>Telluria group</taxon>
        <taxon>Pseudoduganella</taxon>
    </lineage>
</organism>
<proteinExistence type="predicted"/>
<keyword evidence="2" id="KW-1185">Reference proteome</keyword>
<evidence type="ECO:0000313" key="1">
    <source>
        <dbReference type="EMBL" id="MYN08063.1"/>
    </source>
</evidence>
<evidence type="ECO:0000313" key="2">
    <source>
        <dbReference type="Proteomes" id="UP000450676"/>
    </source>
</evidence>
<dbReference type="AlphaFoldDB" id="A0A7X4HBZ6"/>
<dbReference type="EMBL" id="WWCU01000011">
    <property type="protein sequence ID" value="MYN08063.1"/>
    <property type="molecule type" value="Genomic_DNA"/>
</dbReference>
<name>A0A7X4HBZ6_9BURK</name>